<dbReference type="Gramene" id="KOM37810">
    <property type="protein sequence ID" value="KOM37810"/>
    <property type="gene ID" value="LR48_Vigan03g119200"/>
</dbReference>
<proteinExistence type="predicted"/>
<evidence type="ECO:0000259" key="1">
    <source>
        <dbReference type="Pfam" id="PF15072"/>
    </source>
</evidence>
<dbReference type="PANTHER" id="PTHR14523:SF1">
    <property type="entry name" value="HOMOLOGOUS RECOMBINATION OB-FOLD PROTEIN"/>
    <property type="match status" value="1"/>
</dbReference>
<name>A0A0L9U4U6_PHAAN</name>
<evidence type="ECO:0000313" key="2">
    <source>
        <dbReference type="EMBL" id="KOM37810.1"/>
    </source>
</evidence>
<dbReference type="GO" id="GO:0000725">
    <property type="term" value="P:recombinational repair"/>
    <property type="evidence" value="ECO:0007669"/>
    <property type="project" value="InterPro"/>
</dbReference>
<gene>
    <name evidence="2" type="ORF">LR48_Vigan03g119200</name>
</gene>
<protein>
    <recommendedName>
        <fullName evidence="1">Homologous recombination OB-fold protein OB-fold domain-containing protein</fullName>
    </recommendedName>
</protein>
<organism evidence="2 3">
    <name type="scientific">Phaseolus angularis</name>
    <name type="common">Azuki bean</name>
    <name type="synonym">Vigna angularis</name>
    <dbReference type="NCBI Taxonomy" id="3914"/>
    <lineage>
        <taxon>Eukaryota</taxon>
        <taxon>Viridiplantae</taxon>
        <taxon>Streptophyta</taxon>
        <taxon>Embryophyta</taxon>
        <taxon>Tracheophyta</taxon>
        <taxon>Spermatophyta</taxon>
        <taxon>Magnoliopsida</taxon>
        <taxon>eudicotyledons</taxon>
        <taxon>Gunneridae</taxon>
        <taxon>Pentapetalae</taxon>
        <taxon>rosids</taxon>
        <taxon>fabids</taxon>
        <taxon>Fabales</taxon>
        <taxon>Fabaceae</taxon>
        <taxon>Papilionoideae</taxon>
        <taxon>50 kb inversion clade</taxon>
        <taxon>NPAAA clade</taxon>
        <taxon>indigoferoid/millettioid clade</taxon>
        <taxon>Phaseoleae</taxon>
        <taxon>Vigna</taxon>
    </lineage>
</organism>
<dbReference type="InterPro" id="IPR058570">
    <property type="entry name" value="HROB_OB"/>
</dbReference>
<reference evidence="3" key="1">
    <citation type="journal article" date="2015" name="Proc. Natl. Acad. Sci. U.S.A.">
        <title>Genome sequencing of adzuki bean (Vigna angularis) provides insight into high starch and low fat accumulation and domestication.</title>
        <authorList>
            <person name="Yang K."/>
            <person name="Tian Z."/>
            <person name="Chen C."/>
            <person name="Luo L."/>
            <person name="Zhao B."/>
            <person name="Wang Z."/>
            <person name="Yu L."/>
            <person name="Li Y."/>
            <person name="Sun Y."/>
            <person name="Li W."/>
            <person name="Chen Y."/>
            <person name="Li Y."/>
            <person name="Zhang Y."/>
            <person name="Ai D."/>
            <person name="Zhao J."/>
            <person name="Shang C."/>
            <person name="Ma Y."/>
            <person name="Wu B."/>
            <person name="Wang M."/>
            <person name="Gao L."/>
            <person name="Sun D."/>
            <person name="Zhang P."/>
            <person name="Guo F."/>
            <person name="Wang W."/>
            <person name="Li Y."/>
            <person name="Wang J."/>
            <person name="Varshney R.K."/>
            <person name="Wang J."/>
            <person name="Ling H.Q."/>
            <person name="Wan P."/>
        </authorList>
    </citation>
    <scope>NUCLEOTIDE SEQUENCE</scope>
    <source>
        <strain evidence="3">cv. Jingnong 6</strain>
    </source>
</reference>
<sequence>MDAWEDLVYDDDVLESFLKKCDASATLIPGPAGNIQAAFMNRTGTEQPKSTQEFARDVADATYERDFNSNAWKMGLVKDGKFDNVNSLQEAKSAEVLPLVVCILKECKPNGLGDMQLSLKDPTATMKASLHNKVLEDPEIADNIGVGSVMILNLVHPFTAFRQNHYLNITHRSIVQVFSAEVSPPTIDLVKETPKPVIRLPMWAEKELNVDDILRKFVRPSDQPSTSNQADNQ</sequence>
<dbReference type="EMBL" id="CM003373">
    <property type="protein sequence ID" value="KOM37810.1"/>
    <property type="molecule type" value="Genomic_DNA"/>
</dbReference>
<dbReference type="InterPro" id="IPR028045">
    <property type="entry name" value="HROB"/>
</dbReference>
<accession>A0A0L9U4U6</accession>
<dbReference type="PANTHER" id="PTHR14523">
    <property type="entry name" value="UNCHARACTERIZED PROTEIN C17ORF53 HOMOLOG"/>
    <property type="match status" value="1"/>
</dbReference>
<dbReference type="Proteomes" id="UP000053144">
    <property type="component" value="Chromosome 3"/>
</dbReference>
<dbReference type="Pfam" id="PF15072">
    <property type="entry name" value="HROB"/>
    <property type="match status" value="1"/>
</dbReference>
<evidence type="ECO:0000313" key="3">
    <source>
        <dbReference type="Proteomes" id="UP000053144"/>
    </source>
</evidence>
<feature type="domain" description="Homologous recombination OB-fold protein OB-fold" evidence="1">
    <location>
        <begin position="98"/>
        <end position="181"/>
    </location>
</feature>
<dbReference type="AlphaFoldDB" id="A0A0L9U4U6"/>